<reference evidence="1" key="1">
    <citation type="journal article" date="2013" name="Genetics">
        <title>The draft genome and transcriptome of Panagrellus redivivus are shaped by the harsh demands of a free-living lifestyle.</title>
        <authorList>
            <person name="Srinivasan J."/>
            <person name="Dillman A.R."/>
            <person name="Macchietto M.G."/>
            <person name="Heikkinen L."/>
            <person name="Lakso M."/>
            <person name="Fracchia K.M."/>
            <person name="Antoshechkin I."/>
            <person name="Mortazavi A."/>
            <person name="Wong G."/>
            <person name="Sternberg P.W."/>
        </authorList>
    </citation>
    <scope>NUCLEOTIDE SEQUENCE [LARGE SCALE GENOMIC DNA]</scope>
    <source>
        <strain evidence="1">MT8872</strain>
    </source>
</reference>
<dbReference type="Proteomes" id="UP000492821">
    <property type="component" value="Unassembled WGS sequence"/>
</dbReference>
<reference evidence="2" key="2">
    <citation type="submission" date="2020-10" db="UniProtKB">
        <authorList>
            <consortium name="WormBaseParasite"/>
        </authorList>
    </citation>
    <scope>IDENTIFICATION</scope>
</reference>
<evidence type="ECO:0000313" key="2">
    <source>
        <dbReference type="WBParaSite" id="Pan_g14121.t1"/>
    </source>
</evidence>
<protein>
    <submittedName>
        <fullName evidence="2">Thioredoxin-like_fold domain-containing protein</fullName>
    </submittedName>
</protein>
<dbReference type="WBParaSite" id="Pan_g14121.t1">
    <property type="protein sequence ID" value="Pan_g14121.t1"/>
    <property type="gene ID" value="Pan_g14121"/>
</dbReference>
<proteinExistence type="predicted"/>
<sequence length="205" mass="23362">MVYPITCLPYGLRRRMSELATPIERYDLQVAAGQMNICPPRLQTIRTMDTAIQFKMENSILTVSEIMNDYQAKPFPVNEDDLIFCKKSVGFVNMRSEDLENPIFNNFKFDITVISFSDCDASANFYREVAAFTKTKPVHLCIFTNSTISFKDVFDAFPGTTKLSLKATLPNGWRSDLFRHQKSKSLTVFYQNGPNEGMGGFTLEK</sequence>
<organism evidence="1 2">
    <name type="scientific">Panagrellus redivivus</name>
    <name type="common">Microworm</name>
    <dbReference type="NCBI Taxonomy" id="6233"/>
    <lineage>
        <taxon>Eukaryota</taxon>
        <taxon>Metazoa</taxon>
        <taxon>Ecdysozoa</taxon>
        <taxon>Nematoda</taxon>
        <taxon>Chromadorea</taxon>
        <taxon>Rhabditida</taxon>
        <taxon>Tylenchina</taxon>
        <taxon>Panagrolaimomorpha</taxon>
        <taxon>Panagrolaimoidea</taxon>
        <taxon>Panagrolaimidae</taxon>
        <taxon>Panagrellus</taxon>
    </lineage>
</organism>
<keyword evidence="1" id="KW-1185">Reference proteome</keyword>
<evidence type="ECO:0000313" key="1">
    <source>
        <dbReference type="Proteomes" id="UP000492821"/>
    </source>
</evidence>
<name>A0A7E4ZS96_PANRE</name>
<accession>A0A7E4ZS96</accession>
<dbReference type="AlphaFoldDB" id="A0A7E4ZS96"/>